<dbReference type="InterPro" id="IPR018511">
    <property type="entry name" value="Hemolysin-typ_Ca-bd_CS"/>
</dbReference>
<dbReference type="SUPFAM" id="SSF55486">
    <property type="entry name" value="Metalloproteases ('zincins'), catalytic domain"/>
    <property type="match status" value="1"/>
</dbReference>
<dbReference type="InterPro" id="IPR006026">
    <property type="entry name" value="Peptidase_Metallo"/>
</dbReference>
<accession>A0A099GAT7</accession>
<dbReference type="GO" id="GO:0005509">
    <property type="term" value="F:calcium ion binding"/>
    <property type="evidence" value="ECO:0007669"/>
    <property type="project" value="InterPro"/>
</dbReference>
<dbReference type="SUPFAM" id="SSF51120">
    <property type="entry name" value="beta-Roll"/>
    <property type="match status" value="3"/>
</dbReference>
<evidence type="ECO:0000256" key="5">
    <source>
        <dbReference type="ARBA" id="ARBA00022670"/>
    </source>
</evidence>
<dbReference type="GO" id="GO:0005615">
    <property type="term" value="C:extracellular space"/>
    <property type="evidence" value="ECO:0007669"/>
    <property type="project" value="InterPro"/>
</dbReference>
<dbReference type="GO" id="GO:0004222">
    <property type="term" value="F:metalloendopeptidase activity"/>
    <property type="evidence" value="ECO:0007669"/>
    <property type="project" value="InterPro"/>
</dbReference>
<reference evidence="11 12" key="2">
    <citation type="submission" date="2014-10" db="EMBL/GenBank/DDBJ databases">
        <title>Paracoccus sanguinis sp. nov., isolated from clinical specimens of New York State patients.</title>
        <authorList>
            <person name="Mingle L.A."/>
            <person name="Cole J.A."/>
            <person name="Lapierre P."/>
            <person name="Musser K.A."/>
        </authorList>
    </citation>
    <scope>NUCLEOTIDE SEQUENCE [LARGE SCALE GENOMIC DNA]</scope>
    <source>
        <strain evidence="11 12">5503</strain>
    </source>
</reference>
<dbReference type="Pfam" id="PF08548">
    <property type="entry name" value="Peptidase_M10_C"/>
    <property type="match status" value="1"/>
</dbReference>
<keyword evidence="5" id="KW-0645">Protease</keyword>
<reference evidence="11 12" key="1">
    <citation type="submission" date="2014-09" db="EMBL/GenBank/DDBJ databases">
        <authorList>
            <person name="McGinnis J.M."/>
            <person name="Wolfgang W.J."/>
        </authorList>
    </citation>
    <scope>NUCLEOTIDE SEQUENCE [LARGE SCALE GENOMIC DNA]</scope>
    <source>
        <strain evidence="11 12">5503</strain>
    </source>
</reference>
<evidence type="ECO:0000313" key="12">
    <source>
        <dbReference type="Proteomes" id="UP000029858"/>
    </source>
</evidence>
<dbReference type="Gene3D" id="2.150.10.10">
    <property type="entry name" value="Serralysin-like metalloprotease, C-terminal"/>
    <property type="match status" value="3"/>
</dbReference>
<dbReference type="InterPro" id="IPR001343">
    <property type="entry name" value="Hemolysn_Ca-bd"/>
</dbReference>
<dbReference type="EMBL" id="JRKQ01000121">
    <property type="protein sequence ID" value="KGJ19697.1"/>
    <property type="molecule type" value="Genomic_DNA"/>
</dbReference>
<dbReference type="GO" id="GO:0006508">
    <property type="term" value="P:proteolysis"/>
    <property type="evidence" value="ECO:0007669"/>
    <property type="project" value="UniProtKB-KW"/>
</dbReference>
<keyword evidence="7" id="KW-0677">Repeat</keyword>
<comment type="subcellular location">
    <subcellularLocation>
        <location evidence="2">Secreted</location>
    </subcellularLocation>
</comment>
<dbReference type="Pfam" id="PF00413">
    <property type="entry name" value="Peptidase_M10"/>
    <property type="match status" value="1"/>
</dbReference>
<dbReference type="InterPro" id="IPR013858">
    <property type="entry name" value="Peptidase_M10B_C"/>
</dbReference>
<gene>
    <name evidence="11" type="ORF">IX56_15615</name>
</gene>
<evidence type="ECO:0000256" key="8">
    <source>
        <dbReference type="ARBA" id="ARBA00022801"/>
    </source>
</evidence>
<protein>
    <recommendedName>
        <fullName evidence="10">Peptidase metallopeptidase domain-containing protein</fullName>
    </recommendedName>
</protein>
<dbReference type="SMART" id="SM00235">
    <property type="entry name" value="ZnMc"/>
    <property type="match status" value="1"/>
</dbReference>
<comment type="similarity">
    <text evidence="3">Belongs to the peptidase M10B family.</text>
</comment>
<evidence type="ECO:0000256" key="7">
    <source>
        <dbReference type="ARBA" id="ARBA00022737"/>
    </source>
</evidence>
<evidence type="ECO:0000259" key="10">
    <source>
        <dbReference type="SMART" id="SM00235"/>
    </source>
</evidence>
<evidence type="ECO:0000256" key="1">
    <source>
        <dbReference type="ARBA" id="ARBA00001913"/>
    </source>
</evidence>
<keyword evidence="6" id="KW-0479">Metal-binding</keyword>
<evidence type="ECO:0000256" key="9">
    <source>
        <dbReference type="ARBA" id="ARBA00022833"/>
    </source>
</evidence>
<dbReference type="AlphaFoldDB" id="A0A099GAT7"/>
<dbReference type="PANTHER" id="PTHR38340">
    <property type="entry name" value="S-LAYER PROTEIN"/>
    <property type="match status" value="1"/>
</dbReference>
<proteinExistence type="inferred from homology"/>
<dbReference type="InterPro" id="IPR034033">
    <property type="entry name" value="Serralysin-like"/>
</dbReference>
<dbReference type="PROSITE" id="PS00330">
    <property type="entry name" value="HEMOLYSIN_CALCIUM"/>
    <property type="match status" value="3"/>
</dbReference>
<dbReference type="InterPro" id="IPR050557">
    <property type="entry name" value="RTX_toxin/Mannuronan_C5-epim"/>
</dbReference>
<comment type="cofactor">
    <cofactor evidence="1">
        <name>Ca(2+)</name>
        <dbReference type="ChEBI" id="CHEBI:29108"/>
    </cofactor>
</comment>
<dbReference type="InterPro" id="IPR011049">
    <property type="entry name" value="Serralysin-like_metalloprot_C"/>
</dbReference>
<feature type="domain" description="Peptidase metallopeptidase" evidence="10">
    <location>
        <begin position="152"/>
        <end position="298"/>
    </location>
</feature>
<dbReference type="PRINTS" id="PR00313">
    <property type="entry name" value="CABNDNGRPT"/>
</dbReference>
<dbReference type="GO" id="GO:0008270">
    <property type="term" value="F:zinc ion binding"/>
    <property type="evidence" value="ECO:0007669"/>
    <property type="project" value="InterPro"/>
</dbReference>
<dbReference type="InterPro" id="IPR001818">
    <property type="entry name" value="Pept_M10_metallopeptidase"/>
</dbReference>
<organism evidence="11 12">
    <name type="scientific">Paracoccus sanguinis</name>
    <dbReference type="NCBI Taxonomy" id="1545044"/>
    <lineage>
        <taxon>Bacteria</taxon>
        <taxon>Pseudomonadati</taxon>
        <taxon>Pseudomonadota</taxon>
        <taxon>Alphaproteobacteria</taxon>
        <taxon>Rhodobacterales</taxon>
        <taxon>Paracoccaceae</taxon>
        <taxon>Paracoccus</taxon>
    </lineage>
</organism>
<keyword evidence="9" id="KW-0862">Zinc</keyword>
<evidence type="ECO:0000256" key="3">
    <source>
        <dbReference type="ARBA" id="ARBA00009490"/>
    </source>
</evidence>
<dbReference type="PANTHER" id="PTHR38340:SF1">
    <property type="entry name" value="S-LAYER PROTEIN"/>
    <property type="match status" value="1"/>
</dbReference>
<keyword evidence="4" id="KW-0964">Secreted</keyword>
<dbReference type="Gene3D" id="3.40.390.10">
    <property type="entry name" value="Collagenase (Catalytic Domain)"/>
    <property type="match status" value="1"/>
</dbReference>
<dbReference type="Proteomes" id="UP000029858">
    <property type="component" value="Unassembled WGS sequence"/>
</dbReference>
<name>A0A099GAT7_9RHOB</name>
<dbReference type="Pfam" id="PF00353">
    <property type="entry name" value="HemolysinCabind"/>
    <property type="match status" value="3"/>
</dbReference>
<evidence type="ECO:0000256" key="2">
    <source>
        <dbReference type="ARBA" id="ARBA00004613"/>
    </source>
</evidence>
<evidence type="ECO:0000256" key="6">
    <source>
        <dbReference type="ARBA" id="ARBA00022723"/>
    </source>
</evidence>
<evidence type="ECO:0000313" key="11">
    <source>
        <dbReference type="EMBL" id="KGJ19697.1"/>
    </source>
</evidence>
<sequence length="718" mass="75441">MGLQMSARTRSAPVRLEHLDAPSGTGTPIVLAPSGRFTGNVGTPYDTDWVRVDLTAGRSYRFEMDGLSLADSYLELRDRRGNIVAFNDDAGRLNHSAFTYTPATSESFYLVARAYGVGTGSYTLTYNTTRPWTMEQIGNYLAKGFWADMSETPRTYETGNGRPITCDLTDLGADERAVAKMALNAWAQVSGLRFDTTSTAGSAAQIRFTNDDQAGAYCVADALVGNTVARSTVNIPLYWRDQPGEGFASYFYHTYIHEIGHALGLGHAGGYNGSATYGRDNHYANDSWQATIMSYFSQTANSSITASYGFCVTPMIADIIAIQSIYDLPRNLFAGNTMWGEGCTAGGAMGLANSLMTSRQAVTLTIVDQGGTDWLRLAGDTSAQMVNLQAGTVSNVYGRIGNLSIAQGTVIESVIAGRASDVVRGNAADNWLCGMSGNDTLYGASGHDTLDGGAGADRLSGGRGNDLYVVDGADTLIELAGEGVDRVRATVNYTLGAHFEALLLIQSFATYGVGNDQANTIVGNSQVNHLSGLGGNDTLFGMDGNDTLNGNLGADRLVGGAGDDVYIADWQDTIVEAVNGGTDTVRTSIDLVLGANLERAIATGNAAVRIVGNGQANELIGNSAANRIVGGGGNDRMTGGGGADCFVFSPGHSGRITDFADDIDLIEIRTGGSRSVTVDTVLDTARDVSGGVELTVAGGVIRIDGMIADALRDDLILV</sequence>
<evidence type="ECO:0000256" key="4">
    <source>
        <dbReference type="ARBA" id="ARBA00022525"/>
    </source>
</evidence>
<dbReference type="Gene3D" id="2.60.120.380">
    <property type="match status" value="1"/>
</dbReference>
<keyword evidence="8" id="KW-0378">Hydrolase</keyword>
<dbReference type="InterPro" id="IPR024079">
    <property type="entry name" value="MetalloPept_cat_dom_sf"/>
</dbReference>
<dbReference type="GO" id="GO:0031012">
    <property type="term" value="C:extracellular matrix"/>
    <property type="evidence" value="ECO:0007669"/>
    <property type="project" value="InterPro"/>
</dbReference>
<dbReference type="CDD" id="cd04277">
    <property type="entry name" value="ZnMc_serralysin_like"/>
    <property type="match status" value="1"/>
</dbReference>
<comment type="caution">
    <text evidence="11">The sequence shown here is derived from an EMBL/GenBank/DDBJ whole genome shotgun (WGS) entry which is preliminary data.</text>
</comment>